<comment type="subcellular location">
    <subcellularLocation>
        <location evidence="1">Nucleus</location>
    </subcellularLocation>
</comment>
<evidence type="ECO:0000256" key="4">
    <source>
        <dbReference type="ARBA" id="ARBA00023054"/>
    </source>
</evidence>
<dbReference type="Pfam" id="PF25398">
    <property type="entry name" value="CUX1_N"/>
    <property type="match status" value="1"/>
</dbReference>
<evidence type="ECO:0000313" key="12">
    <source>
        <dbReference type="EMBL" id="OQV17522.1"/>
    </source>
</evidence>
<feature type="region of interest" description="Disordered" evidence="10">
    <location>
        <begin position="266"/>
        <end position="288"/>
    </location>
</feature>
<feature type="region of interest" description="Disordered" evidence="10">
    <location>
        <begin position="1020"/>
        <end position="1103"/>
    </location>
</feature>
<evidence type="ECO:0000256" key="2">
    <source>
        <dbReference type="ARBA" id="ARBA00022737"/>
    </source>
</evidence>
<proteinExistence type="predicted"/>
<evidence type="ECO:0000256" key="1">
    <source>
        <dbReference type="ARBA" id="ARBA00004123"/>
    </source>
</evidence>
<feature type="region of interest" description="Disordered" evidence="10">
    <location>
        <begin position="845"/>
        <end position="887"/>
    </location>
</feature>
<feature type="compositionally biased region" description="Basic and acidic residues" evidence="10">
    <location>
        <begin position="1039"/>
        <end position="1064"/>
    </location>
</feature>
<keyword evidence="8" id="KW-0539">Nucleus</keyword>
<protein>
    <submittedName>
        <fullName evidence="12">Homeobox protein cut-like 1</fullName>
    </submittedName>
</protein>
<dbReference type="GO" id="GO:0005634">
    <property type="term" value="C:nucleus"/>
    <property type="evidence" value="ECO:0007669"/>
    <property type="project" value="UniProtKB-SubCell"/>
</dbReference>
<gene>
    <name evidence="12" type="ORF">BV898_08454</name>
</gene>
<dbReference type="GO" id="GO:0000981">
    <property type="term" value="F:DNA-binding transcription factor activity, RNA polymerase II-specific"/>
    <property type="evidence" value="ECO:0007669"/>
    <property type="project" value="TreeGrafter"/>
</dbReference>
<dbReference type="Gene3D" id="1.10.260.40">
    <property type="entry name" value="lambda repressor-like DNA-binding domains"/>
    <property type="match status" value="3"/>
</dbReference>
<dbReference type="GO" id="GO:0000977">
    <property type="term" value="F:RNA polymerase II transcription regulatory region sequence-specific DNA binding"/>
    <property type="evidence" value="ECO:0007669"/>
    <property type="project" value="TreeGrafter"/>
</dbReference>
<feature type="compositionally biased region" description="Polar residues" evidence="10">
    <location>
        <begin position="680"/>
        <end position="699"/>
    </location>
</feature>
<evidence type="ECO:0000256" key="9">
    <source>
        <dbReference type="SAM" id="Coils"/>
    </source>
</evidence>
<evidence type="ECO:0000256" key="7">
    <source>
        <dbReference type="ARBA" id="ARBA00023163"/>
    </source>
</evidence>
<feature type="compositionally biased region" description="Basic and acidic residues" evidence="10">
    <location>
        <begin position="864"/>
        <end position="876"/>
    </location>
</feature>
<keyword evidence="13" id="KW-1185">Reference proteome</keyword>
<feature type="compositionally biased region" description="Polar residues" evidence="10">
    <location>
        <begin position="1120"/>
        <end position="1131"/>
    </location>
</feature>
<dbReference type="PANTHER" id="PTHR14043">
    <property type="entry name" value="CCAAT DISPLACEMENT PROTEIN-RELATED"/>
    <property type="match status" value="1"/>
</dbReference>
<feature type="compositionally biased region" description="Polar residues" evidence="10">
    <location>
        <begin position="266"/>
        <end position="275"/>
    </location>
</feature>
<feature type="region of interest" description="Disordered" evidence="10">
    <location>
        <begin position="575"/>
        <end position="652"/>
    </location>
</feature>
<dbReference type="OrthoDB" id="10257567at2759"/>
<dbReference type="SUPFAM" id="SSF47413">
    <property type="entry name" value="lambda repressor-like DNA-binding domains"/>
    <property type="match status" value="3"/>
</dbReference>
<evidence type="ECO:0000313" key="13">
    <source>
        <dbReference type="Proteomes" id="UP000192578"/>
    </source>
</evidence>
<keyword evidence="3" id="KW-0805">Transcription regulation</keyword>
<dbReference type="AlphaFoldDB" id="A0A1W0WQQ9"/>
<feature type="region of interest" description="Disordered" evidence="10">
    <location>
        <begin position="390"/>
        <end position="438"/>
    </location>
</feature>
<accession>A0A1W0WQQ9</accession>
<evidence type="ECO:0000256" key="6">
    <source>
        <dbReference type="ARBA" id="ARBA00023155"/>
    </source>
</evidence>
<evidence type="ECO:0000256" key="5">
    <source>
        <dbReference type="ARBA" id="ARBA00023125"/>
    </source>
</evidence>
<dbReference type="PROSITE" id="PS51042">
    <property type="entry name" value="CUT"/>
    <property type="match status" value="3"/>
</dbReference>
<comment type="caution">
    <text evidence="12">The sequence shown here is derived from an EMBL/GenBank/DDBJ whole genome shotgun (WGS) entry which is preliminary data.</text>
</comment>
<feature type="domain" description="CUT" evidence="11">
    <location>
        <begin position="480"/>
        <end position="567"/>
    </location>
</feature>
<keyword evidence="4 9" id="KW-0175">Coiled coil</keyword>
<dbReference type="SMART" id="SM01109">
    <property type="entry name" value="CUT"/>
    <property type="match status" value="3"/>
</dbReference>
<dbReference type="InterPro" id="IPR010982">
    <property type="entry name" value="Lambda_DNA-bd_dom_sf"/>
</dbReference>
<dbReference type="Proteomes" id="UP000192578">
    <property type="component" value="Unassembled WGS sequence"/>
</dbReference>
<keyword evidence="6 12" id="KW-0371">Homeobox</keyword>
<evidence type="ECO:0000256" key="8">
    <source>
        <dbReference type="ARBA" id="ARBA00023242"/>
    </source>
</evidence>
<dbReference type="EMBL" id="MTYJ01000060">
    <property type="protein sequence ID" value="OQV17522.1"/>
    <property type="molecule type" value="Genomic_DNA"/>
</dbReference>
<feature type="coiled-coil region" evidence="9">
    <location>
        <begin position="180"/>
        <end position="207"/>
    </location>
</feature>
<dbReference type="InterPro" id="IPR057476">
    <property type="entry name" value="Cux_N"/>
</dbReference>
<evidence type="ECO:0000256" key="3">
    <source>
        <dbReference type="ARBA" id="ARBA00023015"/>
    </source>
</evidence>
<reference evidence="13" key="1">
    <citation type="submission" date="2017-01" db="EMBL/GenBank/DDBJ databases">
        <title>Comparative genomics of anhydrobiosis in the tardigrade Hypsibius dujardini.</title>
        <authorList>
            <person name="Yoshida Y."/>
            <person name="Koutsovoulos G."/>
            <person name="Laetsch D."/>
            <person name="Stevens L."/>
            <person name="Kumar S."/>
            <person name="Horikawa D."/>
            <person name="Ishino K."/>
            <person name="Komine S."/>
            <person name="Tomita M."/>
            <person name="Blaxter M."/>
            <person name="Arakawa K."/>
        </authorList>
    </citation>
    <scope>NUCLEOTIDE SEQUENCE [LARGE SCALE GENOMIC DNA]</scope>
    <source>
        <strain evidence="13">Z151</strain>
    </source>
</reference>
<dbReference type="Pfam" id="PF02376">
    <property type="entry name" value="CUT"/>
    <property type="match status" value="3"/>
</dbReference>
<dbReference type="PANTHER" id="PTHR14043:SF2">
    <property type="entry name" value="HOMEOBOX PROTEIN CUT"/>
    <property type="match status" value="1"/>
</dbReference>
<feature type="domain" description="CUT" evidence="11">
    <location>
        <begin position="758"/>
        <end position="845"/>
    </location>
</feature>
<organism evidence="12 13">
    <name type="scientific">Hypsibius exemplaris</name>
    <name type="common">Freshwater tardigrade</name>
    <dbReference type="NCBI Taxonomy" id="2072580"/>
    <lineage>
        <taxon>Eukaryota</taxon>
        <taxon>Metazoa</taxon>
        <taxon>Ecdysozoa</taxon>
        <taxon>Tardigrada</taxon>
        <taxon>Eutardigrada</taxon>
        <taxon>Parachela</taxon>
        <taxon>Hypsibioidea</taxon>
        <taxon>Hypsibiidae</taxon>
        <taxon>Hypsibius</taxon>
    </lineage>
</organism>
<keyword evidence="7" id="KW-0804">Transcription</keyword>
<feature type="coiled-coil region" evidence="9">
    <location>
        <begin position="111"/>
        <end position="141"/>
    </location>
</feature>
<evidence type="ECO:0000256" key="10">
    <source>
        <dbReference type="SAM" id="MobiDB-lite"/>
    </source>
</evidence>
<feature type="region of interest" description="Disordered" evidence="10">
    <location>
        <begin position="665"/>
        <end position="724"/>
    </location>
</feature>
<sequence>MAVVSPPVAALERWKQLKFQQIQNELDTAAADIAARQEESESGRKRLIELSREFRQTTSEEVRRQVQPLLKSFQTEVDSLVKRSKSAETAFLDVYKTFADLPDPTSIVEYLAHLEEKVVENKQLRETLEEYDRQVIANKAQEAKLTRDQLAEADLKIEAAVQTRLKSEVDLLTAEFAERQAELALEKSAMERKLTDAQDQVGILRRELDRSHVEMSRARMMTGQTQDEKITLFAEDLDRATDRAASAEYKISELEQQVTSLQKQINTKTQESPNGNVEVPVSRSQQNQQDAVQRLRDELDRLKGSYQTQFDRMEDQLTRLSSQNTLLLRKLDAQRDYDEMKQQLSLLKSVNYSDDLTGGSLESILASRNRRLENDNAALRVRESELAGIRHHTNGSNGHNGAGGQHRHLHHHPVSYSRGSSDGEEHDTRSSPSPVVLDDDMDQYPDDLSELELANLTPEMMSKIADAKAVLQTLHGQHSSANGSAFRFMNTMEVADQVNRVLEEEGITRCALAKFVLHGSYKMVYDALHDPRPCGFLNSAGRDKYRKLKIWAEDARYVNAVKVLQVYCKDKRRRSDAQSASFSDEPPFYRNGGNTTPHSIDSLLAGGTGGAVHGVEEPTDLSLPKMPNNGRRKAFQPQRDIQMGSMPMEQERSYWLSKPAPIPLSLPKPSFTPHRRGSHVPTQQRDFSQEQRAPSQSPKRISPQHLALQTARRRESRDSQMSIPAALFRPSASFTASPVALGISFPDYRKNVLHAITDDMINQFDPLDTDVVTRAVRSKLNKCNVSQRLFGEVVLGMSQGAVSDLLKRPKPWNKLTRPTKEHYVRMQQFLDDENSIPVLQAIQNREDPERILSATNEEAEEEKPDTREGWSKEDSPHLPTQVPPTSCIPITIPMSTISSTGRGPEAVLSESDLSEREAFQAVKDHFTKFYQITDVSRSGMLDTVTVASRIKEELRSRNLQQKLIGELVLDVGQGTVSELLNKPKPYGMLSMKGRENYMKLLKLLQTAEDFTLLEALRTQGQQKANANKRTRASSDGESSSEKRSRSDHGGGPDESDHSGVDAENHIQYPGSPIERGEDEKHHFSGGGGKYSDDDSNMGSLDGDEDAEIINGVCVPKSAMRSRSQDTVIVQPSSGGGSGGGSRLLYSSKVIANGNGVGSSVVDSWSLGGGGDKRVDNFATLHRGLRDGSHDAEDKDW</sequence>
<dbReference type="InterPro" id="IPR003350">
    <property type="entry name" value="CUT_dom"/>
</dbReference>
<name>A0A1W0WQQ9_HYPEX</name>
<evidence type="ECO:0000259" key="11">
    <source>
        <dbReference type="PROSITE" id="PS51042"/>
    </source>
</evidence>
<keyword evidence="5 12" id="KW-0238">DNA-binding</keyword>
<keyword evidence="2" id="KW-0677">Repeat</keyword>
<feature type="domain" description="CUT" evidence="11">
    <location>
        <begin position="932"/>
        <end position="1019"/>
    </location>
</feature>
<feature type="region of interest" description="Disordered" evidence="10">
    <location>
        <begin position="1117"/>
        <end position="1140"/>
    </location>
</feature>